<sequence>MEDENRERKSKSGGIEGMRKSQRVGWACQLVDILNGKLPRPSLQSAATVRGAREKGRQKESLHVYIMLVNFRQGKGSFKINMLRCTRSGNFYMKGVKKKVPGLQVFVTFCISDRCVYYFAVSLILHKYLLQRTFAE</sequence>
<gene>
    <name evidence="1" type="ORF">PUN28_011071</name>
</gene>
<proteinExistence type="predicted"/>
<name>A0AAW2FPV4_9HYME</name>
<reference evidence="1 2" key="1">
    <citation type="submission" date="2023-03" db="EMBL/GenBank/DDBJ databases">
        <title>High recombination rates correlate with genetic variation in Cardiocondyla obscurior ants.</title>
        <authorList>
            <person name="Errbii M."/>
        </authorList>
    </citation>
    <scope>NUCLEOTIDE SEQUENCE [LARGE SCALE GENOMIC DNA]</scope>
    <source>
        <strain evidence="1">Alpha-2009</strain>
        <tissue evidence="1">Whole body</tissue>
    </source>
</reference>
<dbReference type="Proteomes" id="UP001430953">
    <property type="component" value="Unassembled WGS sequence"/>
</dbReference>
<accession>A0AAW2FPV4</accession>
<evidence type="ECO:0000313" key="1">
    <source>
        <dbReference type="EMBL" id="KAL0115950.1"/>
    </source>
</evidence>
<organism evidence="1 2">
    <name type="scientific">Cardiocondyla obscurior</name>
    <dbReference type="NCBI Taxonomy" id="286306"/>
    <lineage>
        <taxon>Eukaryota</taxon>
        <taxon>Metazoa</taxon>
        <taxon>Ecdysozoa</taxon>
        <taxon>Arthropoda</taxon>
        <taxon>Hexapoda</taxon>
        <taxon>Insecta</taxon>
        <taxon>Pterygota</taxon>
        <taxon>Neoptera</taxon>
        <taxon>Endopterygota</taxon>
        <taxon>Hymenoptera</taxon>
        <taxon>Apocrita</taxon>
        <taxon>Aculeata</taxon>
        <taxon>Formicoidea</taxon>
        <taxon>Formicidae</taxon>
        <taxon>Myrmicinae</taxon>
        <taxon>Cardiocondyla</taxon>
    </lineage>
</organism>
<evidence type="ECO:0000313" key="2">
    <source>
        <dbReference type="Proteomes" id="UP001430953"/>
    </source>
</evidence>
<keyword evidence="2" id="KW-1185">Reference proteome</keyword>
<comment type="caution">
    <text evidence="1">The sequence shown here is derived from an EMBL/GenBank/DDBJ whole genome shotgun (WGS) entry which is preliminary data.</text>
</comment>
<dbReference type="EMBL" id="JADYXP020000010">
    <property type="protein sequence ID" value="KAL0115950.1"/>
    <property type="molecule type" value="Genomic_DNA"/>
</dbReference>
<dbReference type="AlphaFoldDB" id="A0AAW2FPV4"/>
<protein>
    <submittedName>
        <fullName evidence="1">Uncharacterized protein</fullName>
    </submittedName>
</protein>